<organism evidence="1 2">
    <name type="scientific">Rothia dentocariosa (strain ATCC 17931 / CDC X599 / XDIA)</name>
    <dbReference type="NCBI Taxonomy" id="762948"/>
    <lineage>
        <taxon>Bacteria</taxon>
        <taxon>Bacillati</taxon>
        <taxon>Actinomycetota</taxon>
        <taxon>Actinomycetes</taxon>
        <taxon>Micrococcales</taxon>
        <taxon>Micrococcaceae</taxon>
        <taxon>Rothia</taxon>
    </lineage>
</organism>
<name>E3H0H7_ROTDC</name>
<sequence length="44" mass="5602">MEFFVKSLQLFREFCLLFGIFYLKKFIIRFFYFLELICKVFLLF</sequence>
<evidence type="ECO:0000313" key="2">
    <source>
        <dbReference type="Proteomes" id="UP000000387"/>
    </source>
</evidence>
<dbReference type="KEGG" id="rdn:HMPREF0733_10447"/>
<proteinExistence type="predicted"/>
<accession>E3H0H7</accession>
<dbReference type="EMBL" id="CP002280">
    <property type="protein sequence ID" value="ADP39905.1"/>
    <property type="molecule type" value="Genomic_DNA"/>
</dbReference>
<protein>
    <submittedName>
        <fullName evidence="1">Uncharacterized protein</fullName>
    </submittedName>
</protein>
<evidence type="ECO:0000313" key="1">
    <source>
        <dbReference type="EMBL" id="ADP39905.1"/>
    </source>
</evidence>
<dbReference type="AlphaFoldDB" id="E3H0H7"/>
<dbReference type="HOGENOM" id="CLU_3221567_0_0_11"/>
<dbReference type="Proteomes" id="UP000000387">
    <property type="component" value="Chromosome"/>
</dbReference>
<gene>
    <name evidence="1" type="ordered locus">HMPREF0733_10447</name>
</gene>
<reference evidence="2" key="1">
    <citation type="submission" date="2010-10" db="EMBL/GenBank/DDBJ databases">
        <title>The complete genome of Rothia dentocariosa ATCC 17931.</title>
        <authorList>
            <person name="Muzny D."/>
            <person name="Qin X."/>
            <person name="Buhay C."/>
            <person name="Dugan-Rocha S."/>
            <person name="Ding Y."/>
            <person name="Chen G."/>
            <person name="Hawes A."/>
            <person name="Holder M."/>
            <person name="Jhangiani S."/>
            <person name="Johnson A."/>
            <person name="Khan Z."/>
            <person name="Li Z."/>
            <person name="Liu W."/>
            <person name="Liu X."/>
            <person name="Perez L."/>
            <person name="Shen H."/>
            <person name="Wang Q."/>
            <person name="Watt J."/>
            <person name="Xi L."/>
            <person name="Xin Y."/>
            <person name="Zhou J."/>
            <person name="Deng J."/>
            <person name="Jiang H."/>
            <person name="Liu Y."/>
            <person name="Qu J."/>
            <person name="Song X.-Z."/>
            <person name="Zhang L."/>
            <person name="Villasana D."/>
            <person name="Johnson A."/>
            <person name="Liu J."/>
            <person name="Liyanage D."/>
            <person name="Lorensuhewa L."/>
            <person name="Robinson T."/>
            <person name="Song A."/>
            <person name="Song B.-B."/>
            <person name="Dinh H."/>
            <person name="Thornton R."/>
            <person name="Coyle M."/>
            <person name="Francisco L."/>
            <person name="Jackson L."/>
            <person name="Javaid M."/>
            <person name="Korchina V."/>
            <person name="Kovar C."/>
            <person name="Mata R."/>
            <person name="Mathew T."/>
            <person name="Ngo R."/>
            <person name="Nguyen L."/>
            <person name="Nguyen N."/>
            <person name="Okwuonu G."/>
            <person name="Ongeri F."/>
            <person name="Pham C."/>
            <person name="Simmons D."/>
            <person name="Wilczek-Boney K."/>
            <person name="Hale W."/>
            <person name="Jakkamsetti A."/>
            <person name="Pham P."/>
            <person name="Ruth R."/>
            <person name="San Lucas F."/>
            <person name="Warren J."/>
            <person name="Zhang J."/>
            <person name="Zhao Z."/>
            <person name="Zhou C."/>
            <person name="Zhu D."/>
            <person name="Lee S."/>
            <person name="Bess C."/>
            <person name="Blankenburg K."/>
            <person name="Forbes L."/>
            <person name="Fu Q."/>
            <person name="Gubbala S."/>
            <person name="Hirani K."/>
            <person name="Jayaseelan J.C."/>
            <person name="Lara F."/>
            <person name="Munidasa M."/>
            <person name="Palculict T."/>
            <person name="Patil S."/>
            <person name="Pu L.-L."/>
            <person name="Saada N."/>
            <person name="Tang L."/>
            <person name="Weissenberger G."/>
            <person name="Zhu Y."/>
            <person name="Hemphill L."/>
            <person name="Shang Y."/>
            <person name="Youmans B."/>
            <person name="Ayvaz T."/>
            <person name="Ross M."/>
            <person name="Santibanez J."/>
            <person name="Aqrawi P."/>
            <person name="Gross S."/>
            <person name="Joshi V."/>
            <person name="Fowler G."/>
            <person name="Nazareth L."/>
            <person name="Reid J."/>
            <person name="Worley K."/>
            <person name="Petrosino J."/>
            <person name="Highlander S."/>
            <person name="Gibbs R."/>
        </authorList>
    </citation>
    <scope>NUCLEOTIDE SEQUENCE [LARGE SCALE GENOMIC DNA]</scope>
    <source>
        <strain evidence="2">ATCC 17931 / CDC X599 / XDIA</strain>
    </source>
</reference>